<organism evidence="2 3">
    <name type="scientific">Bdellovibrio svalbardensis</name>
    <dbReference type="NCBI Taxonomy" id="2972972"/>
    <lineage>
        <taxon>Bacteria</taxon>
        <taxon>Pseudomonadati</taxon>
        <taxon>Bdellovibrionota</taxon>
        <taxon>Bdellovibrionia</taxon>
        <taxon>Bdellovibrionales</taxon>
        <taxon>Pseudobdellovibrionaceae</taxon>
        <taxon>Bdellovibrio</taxon>
    </lineage>
</organism>
<protein>
    <recommendedName>
        <fullName evidence="4">Type II secretion system protein</fullName>
    </recommendedName>
</protein>
<dbReference type="Proteomes" id="UP001152321">
    <property type="component" value="Unassembled WGS sequence"/>
</dbReference>
<keyword evidence="3" id="KW-1185">Reference proteome</keyword>
<reference evidence="2" key="1">
    <citation type="submission" date="2022-08" db="EMBL/GenBank/DDBJ databases">
        <title>Novel Bdellovibrio Species Isolated from Svalbard: Designation Bdellovibrio svalbardensis.</title>
        <authorList>
            <person name="Mitchell R.J."/>
            <person name="Choi S.Y."/>
        </authorList>
    </citation>
    <scope>NUCLEOTIDE SEQUENCE</scope>
    <source>
        <strain evidence="2">PAP01</strain>
    </source>
</reference>
<dbReference type="EMBL" id="JANRMI010000001">
    <property type="protein sequence ID" value="MDG0814825.1"/>
    <property type="molecule type" value="Genomic_DNA"/>
</dbReference>
<accession>A0ABT6DDB1</accession>
<evidence type="ECO:0000313" key="3">
    <source>
        <dbReference type="Proteomes" id="UP001152321"/>
    </source>
</evidence>
<name>A0ABT6DDB1_9BACT</name>
<keyword evidence="1" id="KW-0812">Transmembrane</keyword>
<evidence type="ECO:0008006" key="4">
    <source>
        <dbReference type="Google" id="ProtNLM"/>
    </source>
</evidence>
<dbReference type="RefSeq" id="WP_277576310.1">
    <property type="nucleotide sequence ID" value="NZ_JANRMI010000001.1"/>
</dbReference>
<sequence length="83" mass="9173">MKSTLQNQRGQFVIEAVLLMVVMLGVFIASMNTLREGKYLANLIERPWAEVQGMLECGVWGPPSKACKTLPGQLGRQVSLKPN</sequence>
<gene>
    <name evidence="2" type="ORF">NWE73_00510</name>
</gene>
<feature type="transmembrane region" description="Helical" evidence="1">
    <location>
        <begin position="12"/>
        <end position="31"/>
    </location>
</feature>
<evidence type="ECO:0000256" key="1">
    <source>
        <dbReference type="SAM" id="Phobius"/>
    </source>
</evidence>
<keyword evidence="1" id="KW-0472">Membrane</keyword>
<proteinExistence type="predicted"/>
<keyword evidence="1" id="KW-1133">Transmembrane helix</keyword>
<comment type="caution">
    <text evidence="2">The sequence shown here is derived from an EMBL/GenBank/DDBJ whole genome shotgun (WGS) entry which is preliminary data.</text>
</comment>
<evidence type="ECO:0000313" key="2">
    <source>
        <dbReference type="EMBL" id="MDG0814825.1"/>
    </source>
</evidence>